<dbReference type="Proteomes" id="UP000693942">
    <property type="component" value="Unassembled WGS sequence"/>
</dbReference>
<evidence type="ECO:0000313" key="5">
    <source>
        <dbReference type="Proteomes" id="UP000693942"/>
    </source>
</evidence>
<gene>
    <name evidence="4" type="ORF">Forpi1262_v001969</name>
</gene>
<evidence type="ECO:0000256" key="3">
    <source>
        <dbReference type="RuleBase" id="RU000363"/>
    </source>
</evidence>
<reference evidence="4" key="1">
    <citation type="submission" date="2021-04" db="EMBL/GenBank/DDBJ databases">
        <title>First draft genome resource for Brassicaceae pathogens Fusarium oxysporum f. sp. raphani and Fusarium oxysporum f. sp. rapae.</title>
        <authorList>
            <person name="Asai S."/>
        </authorList>
    </citation>
    <scope>NUCLEOTIDE SEQUENCE</scope>
    <source>
        <strain evidence="4">Tf1262</strain>
    </source>
</reference>
<dbReference type="PRINTS" id="PR00081">
    <property type="entry name" value="GDHRDH"/>
</dbReference>
<dbReference type="GO" id="GO:0048038">
    <property type="term" value="F:quinone binding"/>
    <property type="evidence" value="ECO:0007669"/>
    <property type="project" value="TreeGrafter"/>
</dbReference>
<dbReference type="Pfam" id="PF00106">
    <property type="entry name" value="adh_short"/>
    <property type="match status" value="1"/>
</dbReference>
<dbReference type="SUPFAM" id="SSF51735">
    <property type="entry name" value="NAD(P)-binding Rossmann-fold domains"/>
    <property type="match status" value="1"/>
</dbReference>
<dbReference type="AlphaFoldDB" id="A0A8J5QBF9"/>
<evidence type="ECO:0000256" key="2">
    <source>
        <dbReference type="ARBA" id="ARBA00022857"/>
    </source>
</evidence>
<organism evidence="4 5">
    <name type="scientific">Fusarium oxysporum f. sp. raphani</name>
    <dbReference type="NCBI Taxonomy" id="96318"/>
    <lineage>
        <taxon>Eukaryota</taxon>
        <taxon>Fungi</taxon>
        <taxon>Dikarya</taxon>
        <taxon>Ascomycota</taxon>
        <taxon>Pezizomycotina</taxon>
        <taxon>Sordariomycetes</taxon>
        <taxon>Hypocreomycetidae</taxon>
        <taxon>Hypocreales</taxon>
        <taxon>Nectriaceae</taxon>
        <taxon>Fusarium</taxon>
        <taxon>Fusarium oxysporum species complex</taxon>
    </lineage>
</organism>
<dbReference type="EMBL" id="JAELUR010000001">
    <property type="protein sequence ID" value="KAG7437409.1"/>
    <property type="molecule type" value="Genomic_DNA"/>
</dbReference>
<name>A0A8J5QBF9_FUSOX</name>
<protein>
    <submittedName>
        <fullName evidence="4">Dihydroanticapsin 7-dehydrogenase</fullName>
    </submittedName>
</protein>
<dbReference type="PANTHER" id="PTHR42760">
    <property type="entry name" value="SHORT-CHAIN DEHYDROGENASES/REDUCTASES FAMILY MEMBER"/>
    <property type="match status" value="1"/>
</dbReference>
<comment type="caution">
    <text evidence="4">The sequence shown here is derived from an EMBL/GenBank/DDBJ whole genome shotgun (WGS) entry which is preliminary data.</text>
</comment>
<dbReference type="Gene3D" id="3.40.50.720">
    <property type="entry name" value="NAD(P)-binding Rossmann-like Domain"/>
    <property type="match status" value="1"/>
</dbReference>
<sequence length="254" mass="26702">MSQETKTVLVTGSGGGLGRAIVDAFLANGFNAIVSDVNQARLSEAEVLYKETHPGRVLVNEANVTDEASVENLIAATVEKFGRLDVVVNNAGVMDHFDPSGTCDKGMWDKVIDVNLTGPFLLTKHAVKVMEKQGTGLIINIGSNASVRGISAGIAYTASKHGVIALTKNTAGFYGPRGIYSAALILGGMDTNISDAFTDGINMEGMQLMKATMPGMVSVPTQQVARYIVFLSEEGISRGANGSCITFNGNWPVA</sequence>
<dbReference type="FunFam" id="3.40.50.720:FF:000084">
    <property type="entry name" value="Short-chain dehydrogenase reductase"/>
    <property type="match status" value="1"/>
</dbReference>
<dbReference type="InterPro" id="IPR002347">
    <property type="entry name" value="SDR_fam"/>
</dbReference>
<dbReference type="InterPro" id="IPR020904">
    <property type="entry name" value="Sc_DH/Rdtase_CS"/>
</dbReference>
<evidence type="ECO:0000313" key="4">
    <source>
        <dbReference type="EMBL" id="KAG7437409.1"/>
    </source>
</evidence>
<dbReference type="PROSITE" id="PS00061">
    <property type="entry name" value="ADH_SHORT"/>
    <property type="match status" value="1"/>
</dbReference>
<evidence type="ECO:0000256" key="1">
    <source>
        <dbReference type="ARBA" id="ARBA00006484"/>
    </source>
</evidence>
<dbReference type="InterPro" id="IPR036291">
    <property type="entry name" value="NAD(P)-bd_dom_sf"/>
</dbReference>
<proteinExistence type="inferred from homology"/>
<accession>A0A8J5QBF9</accession>
<dbReference type="CDD" id="cd05233">
    <property type="entry name" value="SDR_c"/>
    <property type="match status" value="1"/>
</dbReference>
<keyword evidence="2" id="KW-0521">NADP</keyword>
<dbReference type="PANTHER" id="PTHR42760:SF127">
    <property type="entry name" value="3-KETOACYL-ACYL CARRIER PROTEIN REDUCTASE-RELATED"/>
    <property type="match status" value="1"/>
</dbReference>
<dbReference type="GO" id="GO:0016616">
    <property type="term" value="F:oxidoreductase activity, acting on the CH-OH group of donors, NAD or NADP as acceptor"/>
    <property type="evidence" value="ECO:0007669"/>
    <property type="project" value="TreeGrafter"/>
</dbReference>
<dbReference type="GO" id="GO:0006633">
    <property type="term" value="P:fatty acid biosynthetic process"/>
    <property type="evidence" value="ECO:0007669"/>
    <property type="project" value="TreeGrafter"/>
</dbReference>
<comment type="similarity">
    <text evidence="1 3">Belongs to the short-chain dehydrogenases/reductases (SDR) family.</text>
</comment>
<dbReference type="PRINTS" id="PR00080">
    <property type="entry name" value="SDRFAMILY"/>
</dbReference>